<dbReference type="Proteomes" id="UP000824087">
    <property type="component" value="Unassembled WGS sequence"/>
</dbReference>
<reference evidence="1" key="1">
    <citation type="submission" date="2020-10" db="EMBL/GenBank/DDBJ databases">
        <authorList>
            <person name="Gilroy R."/>
        </authorList>
    </citation>
    <scope>NUCLEOTIDE SEQUENCE</scope>
    <source>
        <strain evidence="1">CHK197-8231</strain>
    </source>
</reference>
<dbReference type="AlphaFoldDB" id="A0A9D1L447"/>
<name>A0A9D1L447_9BACT</name>
<dbReference type="EMBL" id="DVML01000041">
    <property type="protein sequence ID" value="HIU23271.1"/>
    <property type="molecule type" value="Genomic_DNA"/>
</dbReference>
<dbReference type="InterPro" id="IPR021146">
    <property type="entry name" value="Phage_gp6-like_head-tail"/>
</dbReference>
<reference evidence="1" key="2">
    <citation type="journal article" date="2021" name="PeerJ">
        <title>Extensive microbial diversity within the chicken gut microbiome revealed by metagenomics and culture.</title>
        <authorList>
            <person name="Gilroy R."/>
            <person name="Ravi A."/>
            <person name="Getino M."/>
            <person name="Pursley I."/>
            <person name="Horton D.L."/>
            <person name="Alikhan N.F."/>
            <person name="Baker D."/>
            <person name="Gharbi K."/>
            <person name="Hall N."/>
            <person name="Watson M."/>
            <person name="Adriaenssens E.M."/>
            <person name="Foster-Nyarko E."/>
            <person name="Jarju S."/>
            <person name="Secka A."/>
            <person name="Antonio M."/>
            <person name="Oren A."/>
            <person name="Chaudhuri R.R."/>
            <person name="La Ragione R."/>
            <person name="Hildebrand F."/>
            <person name="Pallen M.J."/>
        </authorList>
    </citation>
    <scope>NUCLEOTIDE SEQUENCE</scope>
    <source>
        <strain evidence="1">CHK197-8231</strain>
    </source>
</reference>
<dbReference type="Gene3D" id="1.10.3230.30">
    <property type="entry name" value="Phage gp6-like head-tail connector protein"/>
    <property type="match status" value="1"/>
</dbReference>
<evidence type="ECO:0000313" key="1">
    <source>
        <dbReference type="EMBL" id="HIU23271.1"/>
    </source>
</evidence>
<organism evidence="1 2">
    <name type="scientific">Candidatus Fimihabitans intestinipullorum</name>
    <dbReference type="NCBI Taxonomy" id="2840820"/>
    <lineage>
        <taxon>Bacteria</taxon>
        <taxon>Bacillati</taxon>
        <taxon>Mycoplasmatota</taxon>
        <taxon>Mycoplasmatota incertae sedis</taxon>
        <taxon>Candidatus Fimihabitans</taxon>
    </lineage>
</organism>
<accession>A0A9D1L447</accession>
<dbReference type="NCBIfam" id="TIGR01560">
    <property type="entry name" value="put_DNA_pack"/>
    <property type="match status" value="1"/>
</dbReference>
<gene>
    <name evidence="1" type="ORF">IAD49_06810</name>
</gene>
<protein>
    <submittedName>
        <fullName evidence="1">Phage gp6-like head-tail connector protein</fullName>
    </submittedName>
</protein>
<dbReference type="Pfam" id="PF05135">
    <property type="entry name" value="Phage_connect_1"/>
    <property type="match status" value="1"/>
</dbReference>
<proteinExistence type="predicted"/>
<dbReference type="InterPro" id="IPR006450">
    <property type="entry name" value="Phage_HK97_gp6-like"/>
</dbReference>
<sequence>MLTLEEVKQELGIDFNDHDERLKRYIKLAQEWLDGAVGSYQENDERAKQLVLFVVEDLYERSSSIVKENNTISKLKNDFIMQLKYEDNNGNVQSTNNDSKN</sequence>
<dbReference type="CDD" id="cd08054">
    <property type="entry name" value="gp6"/>
    <property type="match status" value="1"/>
</dbReference>
<evidence type="ECO:0000313" key="2">
    <source>
        <dbReference type="Proteomes" id="UP000824087"/>
    </source>
</evidence>
<comment type="caution">
    <text evidence="1">The sequence shown here is derived from an EMBL/GenBank/DDBJ whole genome shotgun (WGS) entry which is preliminary data.</text>
</comment>